<dbReference type="PANTHER" id="PTHR19424:SF0">
    <property type="entry name" value="HEAT SHOCK FACTOR BINDING PROTEIN 1"/>
    <property type="match status" value="1"/>
</dbReference>
<protein>
    <submittedName>
        <fullName evidence="5">Heat shock factor-binding protein 1-like</fullName>
    </submittedName>
</protein>
<dbReference type="Gene3D" id="1.20.5.430">
    <property type="match status" value="1"/>
</dbReference>
<comment type="similarity">
    <text evidence="1">Belongs to the HSBP1 family.</text>
</comment>
<proteinExistence type="inferred from homology"/>
<feature type="coiled-coil region" evidence="2">
    <location>
        <begin position="58"/>
        <end position="85"/>
    </location>
</feature>
<dbReference type="InterPro" id="IPR009643">
    <property type="entry name" value="HS1-bd"/>
</dbReference>
<dbReference type="Proteomes" id="UP000694941">
    <property type="component" value="Unplaced"/>
</dbReference>
<sequence length="98" mass="10913">MAENRSQGSDRSNQETVEISKDEYPGDHKGQEPKNLQDLVQCVQTLLQGMQDKFQGMSDQILARIDEMGHRIDDLEKNIADIMMQSGTEEGDKGVSGS</sequence>
<gene>
    <name evidence="5" type="primary">LOC106469325</name>
</gene>
<evidence type="ECO:0000313" key="5">
    <source>
        <dbReference type="RefSeq" id="XP_013785269.1"/>
    </source>
</evidence>
<evidence type="ECO:0000313" key="4">
    <source>
        <dbReference type="Proteomes" id="UP000694941"/>
    </source>
</evidence>
<feature type="compositionally biased region" description="Basic and acidic residues" evidence="3">
    <location>
        <begin position="18"/>
        <end position="32"/>
    </location>
</feature>
<feature type="compositionally biased region" description="Polar residues" evidence="3">
    <location>
        <begin position="1"/>
        <end position="17"/>
    </location>
</feature>
<dbReference type="GeneID" id="106469325"/>
<keyword evidence="2" id="KW-0175">Coiled coil</keyword>
<evidence type="ECO:0000256" key="3">
    <source>
        <dbReference type="SAM" id="MobiDB-lite"/>
    </source>
</evidence>
<evidence type="ECO:0000256" key="2">
    <source>
        <dbReference type="SAM" id="Coils"/>
    </source>
</evidence>
<dbReference type="PANTHER" id="PTHR19424">
    <property type="entry name" value="HEAT SHOCK FACTOR BINDING PROTEIN 1"/>
    <property type="match status" value="1"/>
</dbReference>
<name>A0ABM1BN05_LIMPO</name>
<reference evidence="5" key="1">
    <citation type="submission" date="2025-08" db="UniProtKB">
        <authorList>
            <consortium name="RefSeq"/>
        </authorList>
    </citation>
    <scope>IDENTIFICATION</scope>
    <source>
        <tissue evidence="5">Muscle</tissue>
    </source>
</reference>
<organism evidence="4 5">
    <name type="scientific">Limulus polyphemus</name>
    <name type="common">Atlantic horseshoe crab</name>
    <dbReference type="NCBI Taxonomy" id="6850"/>
    <lineage>
        <taxon>Eukaryota</taxon>
        <taxon>Metazoa</taxon>
        <taxon>Ecdysozoa</taxon>
        <taxon>Arthropoda</taxon>
        <taxon>Chelicerata</taxon>
        <taxon>Merostomata</taxon>
        <taxon>Xiphosura</taxon>
        <taxon>Limulidae</taxon>
        <taxon>Limulus</taxon>
    </lineage>
</organism>
<evidence type="ECO:0000256" key="1">
    <source>
        <dbReference type="ARBA" id="ARBA00006349"/>
    </source>
</evidence>
<keyword evidence="4" id="KW-1185">Reference proteome</keyword>
<accession>A0ABM1BN05</accession>
<dbReference type="Pfam" id="PF06825">
    <property type="entry name" value="HSBP1"/>
    <property type="match status" value="1"/>
</dbReference>
<dbReference type="RefSeq" id="XP_013785269.1">
    <property type="nucleotide sequence ID" value="XM_013929815.2"/>
</dbReference>
<feature type="region of interest" description="Disordered" evidence="3">
    <location>
        <begin position="1"/>
        <end position="34"/>
    </location>
</feature>